<evidence type="ECO:0000256" key="4">
    <source>
        <dbReference type="ARBA" id="ARBA00022692"/>
    </source>
</evidence>
<dbReference type="InterPro" id="IPR023996">
    <property type="entry name" value="TonB-dep_OMP_SusC/RagA"/>
</dbReference>
<dbReference type="NCBIfam" id="TIGR04057">
    <property type="entry name" value="SusC_RagA_signa"/>
    <property type="match status" value="1"/>
</dbReference>
<evidence type="ECO:0000256" key="10">
    <source>
        <dbReference type="SAM" id="SignalP"/>
    </source>
</evidence>
<keyword evidence="5 9" id="KW-0798">TonB box</keyword>
<dbReference type="Pfam" id="PF07715">
    <property type="entry name" value="Plug"/>
    <property type="match status" value="1"/>
</dbReference>
<comment type="subcellular location">
    <subcellularLocation>
        <location evidence="1 8">Cell outer membrane</location>
        <topology evidence="1 8">Multi-pass membrane protein</topology>
    </subcellularLocation>
</comment>
<dbReference type="EMBL" id="JBHRTA010000016">
    <property type="protein sequence ID" value="MFC3197132.1"/>
    <property type="molecule type" value="Genomic_DNA"/>
</dbReference>
<gene>
    <name evidence="13" type="ORF">ACFOET_05880</name>
</gene>
<evidence type="ECO:0000256" key="3">
    <source>
        <dbReference type="ARBA" id="ARBA00022452"/>
    </source>
</evidence>
<dbReference type="Gene3D" id="2.40.170.20">
    <property type="entry name" value="TonB-dependent receptor, beta-barrel domain"/>
    <property type="match status" value="1"/>
</dbReference>
<proteinExistence type="inferred from homology"/>
<feature type="domain" description="TonB-dependent receptor plug" evidence="12">
    <location>
        <begin position="219"/>
        <end position="338"/>
    </location>
</feature>
<feature type="domain" description="TonB-dependent receptor-like beta-barrel" evidence="11">
    <location>
        <begin position="493"/>
        <end position="1056"/>
    </location>
</feature>
<evidence type="ECO:0000256" key="7">
    <source>
        <dbReference type="ARBA" id="ARBA00023237"/>
    </source>
</evidence>
<dbReference type="NCBIfam" id="TIGR04056">
    <property type="entry name" value="OMP_RagA_SusC"/>
    <property type="match status" value="1"/>
</dbReference>
<name>A0ABV7JIW2_9SPHI</name>
<dbReference type="SUPFAM" id="SSF49464">
    <property type="entry name" value="Carboxypeptidase regulatory domain-like"/>
    <property type="match status" value="1"/>
</dbReference>
<dbReference type="InterPro" id="IPR000531">
    <property type="entry name" value="Beta-barrel_TonB"/>
</dbReference>
<comment type="caution">
    <text evidence="13">The sequence shown here is derived from an EMBL/GenBank/DDBJ whole genome shotgun (WGS) entry which is preliminary data.</text>
</comment>
<accession>A0ABV7JIW2</accession>
<keyword evidence="10" id="KW-0732">Signal</keyword>
<dbReference type="SUPFAM" id="SSF56935">
    <property type="entry name" value="Porins"/>
    <property type="match status" value="1"/>
</dbReference>
<sequence length="1088" mass="118910">MRISFLSIFLTAATVFAVYCSAAQHLSTVKATLPAGTVSLRDALKQLEQQTDIRFTYRSNDISEYKGIRVSGNGNNVASILDDMLQQTELRYEHVGQTVIIKKVPPVSRGAEAEGLSLPGSQQLITGHVVDEQGNPLAGVSVRLKGSAQVTTTNDEGVFTLPGVGPSATVVISYVGYQTRELTAAELSGTSPHIALQPDFGNLDEVTVIGYGTTSRRVSTGSTSGISSEEISRAPINDPLAALQGRIAGLDISSSNGLPGSAFTVRLRGLNSLRQGGNDPLYIVDGVPYFSTPLNAFNGDNGSQSPLTGINPADIERIDVLKDADATAIYGSRGANGVILITTKKGTAGRTRVGFNLYTGAGKVTNQVDMLSTAEYLELRREAFRNSGAEPDPETTPDLFEWSQTDDRNWQDQLIGHTASVTEANVSMSGGTELTSFLLSGTLRREGTVQPGNNGYRKGAGMLTINHQSANRKFGITATANYTGDLNNALATDITQYFSLSPNTPVRDESGAFYWYGNDQNPIAYLERRHETRNKALLTSGTVRYSPIDGLTLSTALGYNHTSLDQLQRYPSTTFNPASGSTNMSYFGDSDVASYSVEPQVTYTYTAGGSTLDLLAGGTWQQSERQGQFLQAENFSSDAQLNNIGAAATLRTRSTSYAMYRYQAFFARATYNWASKYIVNASFRRDGSSRFGPDRRVGNFGAVGAAWVFSEEQPITDALPFLSFGKLRGSFGTTGNDQIGDYGYLDSWSYATYPYDGVTGLYPTRVANPAYSWERNRKMEGGVELGFANNRFTLNVNYYFNRSDNQLIQKTLSPQTGFSGYTANLPGVVENRGWEFEASSVNFRNDAFEWSTSANLTIARNKLVDYPYLIGSGEEDRLAIGYPIDLVFGFKFTGVDPQTGIAQFADLDGDGQVTNQLGDRYVIGSRLPEFYGGVTNNLRYKNFDLSFLLQFVKQEGEGLNFGYMAPSALGLRTNFDRSVLNRWRQPGDITDIPRAAALAADEGYSTYNTYYRHSDALWGDASFIRLKNVMLSYDFTSLLPALKTQHVSLYIQGQNLFTITGYDGFDPETRGRVVPPMKFYTAGIRFTY</sequence>
<keyword evidence="7 8" id="KW-0998">Cell outer membrane</keyword>
<keyword evidence="4 8" id="KW-0812">Transmembrane</keyword>
<feature type="chain" id="PRO_5046516315" evidence="10">
    <location>
        <begin position="18"/>
        <end position="1088"/>
    </location>
</feature>
<protein>
    <submittedName>
        <fullName evidence="13">SusC/RagA family TonB-linked outer membrane protein</fullName>
    </submittedName>
</protein>
<evidence type="ECO:0000256" key="1">
    <source>
        <dbReference type="ARBA" id="ARBA00004571"/>
    </source>
</evidence>
<keyword evidence="3 8" id="KW-1134">Transmembrane beta strand</keyword>
<evidence type="ECO:0000256" key="6">
    <source>
        <dbReference type="ARBA" id="ARBA00023136"/>
    </source>
</evidence>
<dbReference type="PROSITE" id="PS52016">
    <property type="entry name" value="TONB_DEPENDENT_REC_3"/>
    <property type="match status" value="1"/>
</dbReference>
<evidence type="ECO:0000256" key="9">
    <source>
        <dbReference type="RuleBase" id="RU003357"/>
    </source>
</evidence>
<dbReference type="RefSeq" id="WP_379020530.1">
    <property type="nucleotide sequence ID" value="NZ_JBHRTA010000016.1"/>
</dbReference>
<dbReference type="InterPro" id="IPR036942">
    <property type="entry name" value="Beta-barrel_TonB_sf"/>
</dbReference>
<dbReference type="Proteomes" id="UP001595526">
    <property type="component" value="Unassembled WGS sequence"/>
</dbReference>
<evidence type="ECO:0000256" key="5">
    <source>
        <dbReference type="ARBA" id="ARBA00023077"/>
    </source>
</evidence>
<feature type="signal peptide" evidence="10">
    <location>
        <begin position="1"/>
        <end position="17"/>
    </location>
</feature>
<evidence type="ECO:0000313" key="14">
    <source>
        <dbReference type="Proteomes" id="UP001595526"/>
    </source>
</evidence>
<keyword evidence="14" id="KW-1185">Reference proteome</keyword>
<dbReference type="InterPro" id="IPR039426">
    <property type="entry name" value="TonB-dep_rcpt-like"/>
</dbReference>
<evidence type="ECO:0000259" key="11">
    <source>
        <dbReference type="Pfam" id="PF00593"/>
    </source>
</evidence>
<evidence type="ECO:0000259" key="12">
    <source>
        <dbReference type="Pfam" id="PF07715"/>
    </source>
</evidence>
<dbReference type="Pfam" id="PF00593">
    <property type="entry name" value="TonB_dep_Rec_b-barrel"/>
    <property type="match status" value="1"/>
</dbReference>
<reference evidence="14" key="1">
    <citation type="journal article" date="2019" name="Int. J. Syst. Evol. Microbiol.">
        <title>The Global Catalogue of Microorganisms (GCM) 10K type strain sequencing project: providing services to taxonomists for standard genome sequencing and annotation.</title>
        <authorList>
            <consortium name="The Broad Institute Genomics Platform"/>
            <consortium name="The Broad Institute Genome Sequencing Center for Infectious Disease"/>
            <person name="Wu L."/>
            <person name="Ma J."/>
        </authorList>
    </citation>
    <scope>NUCLEOTIDE SEQUENCE [LARGE SCALE GENOMIC DNA]</scope>
    <source>
        <strain evidence="14">KCTC 52416</strain>
    </source>
</reference>
<evidence type="ECO:0000313" key="13">
    <source>
        <dbReference type="EMBL" id="MFC3197132.1"/>
    </source>
</evidence>
<dbReference type="InterPro" id="IPR012910">
    <property type="entry name" value="Plug_dom"/>
</dbReference>
<dbReference type="InterPro" id="IPR008969">
    <property type="entry name" value="CarboxyPept-like_regulatory"/>
</dbReference>
<dbReference type="Gene3D" id="3.55.50.30">
    <property type="match status" value="1"/>
</dbReference>
<comment type="similarity">
    <text evidence="8 9">Belongs to the TonB-dependent receptor family.</text>
</comment>
<dbReference type="InterPro" id="IPR037066">
    <property type="entry name" value="Plug_dom_sf"/>
</dbReference>
<dbReference type="Gene3D" id="2.60.40.1120">
    <property type="entry name" value="Carboxypeptidase-like, regulatory domain"/>
    <property type="match status" value="1"/>
</dbReference>
<dbReference type="Gene3D" id="2.170.130.10">
    <property type="entry name" value="TonB-dependent receptor, plug domain"/>
    <property type="match status" value="1"/>
</dbReference>
<keyword evidence="6 8" id="KW-0472">Membrane</keyword>
<dbReference type="Pfam" id="PF13715">
    <property type="entry name" value="CarbopepD_reg_2"/>
    <property type="match status" value="1"/>
</dbReference>
<evidence type="ECO:0000256" key="8">
    <source>
        <dbReference type="PROSITE-ProRule" id="PRU01360"/>
    </source>
</evidence>
<keyword evidence="2 8" id="KW-0813">Transport</keyword>
<evidence type="ECO:0000256" key="2">
    <source>
        <dbReference type="ARBA" id="ARBA00022448"/>
    </source>
</evidence>
<dbReference type="InterPro" id="IPR023997">
    <property type="entry name" value="TonB-dep_OMP_SusC/RagA_CS"/>
</dbReference>
<organism evidence="13 14">
    <name type="scientific">Parapedobacter deserti</name>
    <dbReference type="NCBI Taxonomy" id="1912957"/>
    <lineage>
        <taxon>Bacteria</taxon>
        <taxon>Pseudomonadati</taxon>
        <taxon>Bacteroidota</taxon>
        <taxon>Sphingobacteriia</taxon>
        <taxon>Sphingobacteriales</taxon>
        <taxon>Sphingobacteriaceae</taxon>
        <taxon>Parapedobacter</taxon>
    </lineage>
</organism>